<dbReference type="OrthoDB" id="1149788at2"/>
<organism evidence="2 3">
    <name type="scientific">Phaeocystidibacter marisrubri</name>
    <dbReference type="NCBI Taxonomy" id="1577780"/>
    <lineage>
        <taxon>Bacteria</taxon>
        <taxon>Pseudomonadati</taxon>
        <taxon>Bacteroidota</taxon>
        <taxon>Flavobacteriia</taxon>
        <taxon>Flavobacteriales</taxon>
        <taxon>Phaeocystidibacteraceae</taxon>
        <taxon>Phaeocystidibacter</taxon>
    </lineage>
</organism>
<evidence type="ECO:0000313" key="2">
    <source>
        <dbReference type="EMBL" id="KAB2816127.1"/>
    </source>
</evidence>
<protein>
    <submittedName>
        <fullName evidence="2">Uroporphyrinogen-III synthase</fullName>
    </submittedName>
</protein>
<evidence type="ECO:0000313" key="3">
    <source>
        <dbReference type="Proteomes" id="UP000484164"/>
    </source>
</evidence>
<dbReference type="InterPro" id="IPR003754">
    <property type="entry name" value="4pyrrol_synth_uPrphyn_synth"/>
</dbReference>
<dbReference type="GO" id="GO:0005829">
    <property type="term" value="C:cytosol"/>
    <property type="evidence" value="ECO:0007669"/>
    <property type="project" value="TreeGrafter"/>
</dbReference>
<dbReference type="PANTHER" id="PTHR12390:SF0">
    <property type="entry name" value="UROPORPHYRINOGEN-III SYNTHASE"/>
    <property type="match status" value="1"/>
</dbReference>
<gene>
    <name evidence="2" type="ORF">F8C82_10585</name>
</gene>
<accession>A0A6L3ZFD3</accession>
<dbReference type="Proteomes" id="UP000484164">
    <property type="component" value="Unassembled WGS sequence"/>
</dbReference>
<comment type="caution">
    <text evidence="2">The sequence shown here is derived from an EMBL/GenBank/DDBJ whole genome shotgun (WGS) entry which is preliminary data.</text>
</comment>
<dbReference type="InterPro" id="IPR036108">
    <property type="entry name" value="4pyrrol_syn_uPrphyn_synt_sf"/>
</dbReference>
<sequence>MTKVKTILVSQPEPKTENSPFHMLASKQKVKVDFRSFIHVEGVEAADVRKEKINPADHKAIIFTSKNAVDHFFRICEEMRVAVSNDLKYYCISEAIAYYLQKYVVYRKRKIYYGNGTIEDLIPMLKKNKGENFFLPSSDILKPEIPATLEKNKINYTRAILYRTVASDLSDLADVYYDILVFFSPEGIRSLYKNFPDFEQKNTRIAAFGTSTAKAVSEAGLNLDIPAPTPEAPSMTKAIEEYIKKVNK</sequence>
<dbReference type="GO" id="GO:0006780">
    <property type="term" value="P:uroporphyrinogen III biosynthetic process"/>
    <property type="evidence" value="ECO:0007669"/>
    <property type="project" value="InterPro"/>
</dbReference>
<proteinExistence type="predicted"/>
<dbReference type="AlphaFoldDB" id="A0A6L3ZFD3"/>
<dbReference type="GO" id="GO:0004852">
    <property type="term" value="F:uroporphyrinogen-III synthase activity"/>
    <property type="evidence" value="ECO:0007669"/>
    <property type="project" value="InterPro"/>
</dbReference>
<dbReference type="Pfam" id="PF02602">
    <property type="entry name" value="HEM4"/>
    <property type="match status" value="1"/>
</dbReference>
<dbReference type="CDD" id="cd06578">
    <property type="entry name" value="HemD"/>
    <property type="match status" value="1"/>
</dbReference>
<dbReference type="InterPro" id="IPR039793">
    <property type="entry name" value="UROS/Hem4"/>
</dbReference>
<dbReference type="RefSeq" id="WP_151693555.1">
    <property type="nucleotide sequence ID" value="NZ_BMGX01000001.1"/>
</dbReference>
<reference evidence="2 3" key="1">
    <citation type="submission" date="2019-10" db="EMBL/GenBank/DDBJ databases">
        <title>Genome sequence of Phaeocystidibacter marisrubri JCM30614 (type strain).</title>
        <authorList>
            <person name="Bowman J.P."/>
        </authorList>
    </citation>
    <scope>NUCLEOTIDE SEQUENCE [LARGE SCALE GENOMIC DNA]</scope>
    <source>
        <strain evidence="2 3">JCM 30614</strain>
    </source>
</reference>
<dbReference type="SUPFAM" id="SSF69618">
    <property type="entry name" value="HemD-like"/>
    <property type="match status" value="1"/>
</dbReference>
<name>A0A6L3ZFD3_9FLAO</name>
<feature type="domain" description="Tetrapyrrole biosynthesis uroporphyrinogen III synthase" evidence="1">
    <location>
        <begin position="27"/>
        <end position="236"/>
    </location>
</feature>
<dbReference type="EMBL" id="WBVQ01000002">
    <property type="protein sequence ID" value="KAB2816127.1"/>
    <property type="molecule type" value="Genomic_DNA"/>
</dbReference>
<dbReference type="PANTHER" id="PTHR12390">
    <property type="entry name" value="UROPORPHYRINOGEN III SYNTHASE"/>
    <property type="match status" value="1"/>
</dbReference>
<keyword evidence="3" id="KW-1185">Reference proteome</keyword>
<evidence type="ECO:0000259" key="1">
    <source>
        <dbReference type="Pfam" id="PF02602"/>
    </source>
</evidence>
<dbReference type="Gene3D" id="3.40.50.10090">
    <property type="match status" value="2"/>
</dbReference>